<protein>
    <recommendedName>
        <fullName evidence="2">Coenzyme Q-binding protein COQ10 START domain-containing protein</fullName>
    </recommendedName>
</protein>
<name>A0A6J4SN57_9ACTN</name>
<dbReference type="Pfam" id="PF10604">
    <property type="entry name" value="Polyketide_cyc2"/>
    <property type="match status" value="1"/>
</dbReference>
<proteinExistence type="predicted"/>
<dbReference type="InterPro" id="IPR019587">
    <property type="entry name" value="Polyketide_cyclase/dehydratase"/>
</dbReference>
<accession>A0A6J4SN57</accession>
<dbReference type="EMBL" id="CADCVV010000080">
    <property type="protein sequence ID" value="CAA9497723.1"/>
    <property type="molecule type" value="Genomic_DNA"/>
</dbReference>
<gene>
    <name evidence="1" type="ORF">AVDCRST_MAG17-1165</name>
</gene>
<organism evidence="1">
    <name type="scientific">uncultured Solirubrobacterales bacterium</name>
    <dbReference type="NCBI Taxonomy" id="768556"/>
    <lineage>
        <taxon>Bacteria</taxon>
        <taxon>Bacillati</taxon>
        <taxon>Actinomycetota</taxon>
        <taxon>Thermoleophilia</taxon>
        <taxon>Solirubrobacterales</taxon>
        <taxon>environmental samples</taxon>
    </lineage>
</organism>
<dbReference type="AlphaFoldDB" id="A0A6J4SN57"/>
<dbReference type="SUPFAM" id="SSF55961">
    <property type="entry name" value="Bet v1-like"/>
    <property type="match status" value="1"/>
</dbReference>
<dbReference type="CDD" id="cd07812">
    <property type="entry name" value="SRPBCC"/>
    <property type="match status" value="1"/>
</dbReference>
<sequence>MQAAAELALAPGPALALWSDPERWGEFVEGFERLVELDAHWPAPGASLVWESGPEGRGRVTERVVEHAAAHRLVTEVTEEPAGSDNPRLTGHQTFELLAVERSESSSRAQLRLDYELVGGRGSPGPITDLLFIRRALRDALRRTLGRFAAETAYEAAR</sequence>
<evidence type="ECO:0008006" key="2">
    <source>
        <dbReference type="Google" id="ProtNLM"/>
    </source>
</evidence>
<reference evidence="1" key="1">
    <citation type="submission" date="2020-02" db="EMBL/GenBank/DDBJ databases">
        <authorList>
            <person name="Meier V. D."/>
        </authorList>
    </citation>
    <scope>NUCLEOTIDE SEQUENCE</scope>
    <source>
        <strain evidence="1">AVDCRST_MAG17</strain>
    </source>
</reference>
<dbReference type="InterPro" id="IPR023393">
    <property type="entry name" value="START-like_dom_sf"/>
</dbReference>
<dbReference type="Gene3D" id="3.30.530.20">
    <property type="match status" value="1"/>
</dbReference>
<evidence type="ECO:0000313" key="1">
    <source>
        <dbReference type="EMBL" id="CAA9497723.1"/>
    </source>
</evidence>